<dbReference type="EC" id="2.4.99.28" evidence="14"/>
<evidence type="ECO:0000256" key="5">
    <source>
        <dbReference type="ARBA" id="ARBA00022679"/>
    </source>
</evidence>
<dbReference type="GO" id="GO:0008955">
    <property type="term" value="F:peptidoglycan glycosyltransferase activity"/>
    <property type="evidence" value="ECO:0007669"/>
    <property type="project" value="UniProtKB-EC"/>
</dbReference>
<dbReference type="AlphaFoldDB" id="A0A381N6L8"/>
<dbReference type="SUPFAM" id="SSF53955">
    <property type="entry name" value="Lysozyme-like"/>
    <property type="match status" value="1"/>
</dbReference>
<dbReference type="InterPro" id="IPR001460">
    <property type="entry name" value="PCN-bd_Tpept"/>
</dbReference>
<keyword evidence="2" id="KW-0121">Carboxypeptidase</keyword>
<keyword evidence="9" id="KW-0573">Peptidoglycan synthesis</keyword>
<evidence type="ECO:0000259" key="17">
    <source>
        <dbReference type="Pfam" id="PF00905"/>
    </source>
</evidence>
<dbReference type="GO" id="GO:0004180">
    <property type="term" value="F:carboxypeptidase activity"/>
    <property type="evidence" value="ECO:0007669"/>
    <property type="project" value="UniProtKB-KW"/>
</dbReference>
<dbReference type="InterPro" id="IPR012338">
    <property type="entry name" value="Beta-lactam/transpept-like"/>
</dbReference>
<proteinExistence type="predicted"/>
<dbReference type="Pfam" id="PF00912">
    <property type="entry name" value="Transgly"/>
    <property type="match status" value="1"/>
</dbReference>
<dbReference type="InterPro" id="IPR050396">
    <property type="entry name" value="Glycosyltr_51/Transpeptidase"/>
</dbReference>
<protein>
    <recommendedName>
        <fullName evidence="14">peptidoglycan glycosyltransferase</fullName>
        <ecNumber evidence="14">2.4.99.28</ecNumber>
    </recommendedName>
</protein>
<reference evidence="19" key="1">
    <citation type="submission" date="2018-05" db="EMBL/GenBank/DDBJ databases">
        <authorList>
            <person name="Lanie J.A."/>
            <person name="Ng W.-L."/>
            <person name="Kazmierczak K.M."/>
            <person name="Andrzejewski T.M."/>
            <person name="Davidsen T.M."/>
            <person name="Wayne K.J."/>
            <person name="Tettelin H."/>
            <person name="Glass J.I."/>
            <person name="Rusch D."/>
            <person name="Podicherti R."/>
            <person name="Tsui H.-C.T."/>
            <person name="Winkler M.E."/>
        </authorList>
    </citation>
    <scope>NUCLEOTIDE SEQUENCE</scope>
</reference>
<feature type="domain" description="Glycosyl transferase family 51" evidence="18">
    <location>
        <begin position="61"/>
        <end position="237"/>
    </location>
</feature>
<keyword evidence="12" id="KW-0511">Multifunctional enzyme</keyword>
<comment type="catalytic activity">
    <reaction evidence="15">
        <text>[GlcNAc-(1-&gt;4)-Mur2Ac(oyl-L-Ala-gamma-D-Glu-L-Lys-D-Ala-D-Ala)](n)-di-trans,octa-cis-undecaprenyl diphosphate + beta-D-GlcNAc-(1-&gt;4)-Mur2Ac(oyl-L-Ala-gamma-D-Glu-L-Lys-D-Ala-D-Ala)-di-trans,octa-cis-undecaprenyl diphosphate = [GlcNAc-(1-&gt;4)-Mur2Ac(oyl-L-Ala-gamma-D-Glu-L-Lys-D-Ala-D-Ala)](n+1)-di-trans,octa-cis-undecaprenyl diphosphate + di-trans,octa-cis-undecaprenyl diphosphate + H(+)</text>
        <dbReference type="Rhea" id="RHEA:23708"/>
        <dbReference type="Rhea" id="RHEA-COMP:9602"/>
        <dbReference type="Rhea" id="RHEA-COMP:9603"/>
        <dbReference type="ChEBI" id="CHEBI:15378"/>
        <dbReference type="ChEBI" id="CHEBI:58405"/>
        <dbReference type="ChEBI" id="CHEBI:60033"/>
        <dbReference type="ChEBI" id="CHEBI:78435"/>
        <dbReference type="EC" id="2.4.99.28"/>
    </reaction>
</comment>
<keyword evidence="6 16" id="KW-0812">Transmembrane</keyword>
<dbReference type="PANTHER" id="PTHR32282">
    <property type="entry name" value="BINDING PROTEIN TRANSPEPTIDASE, PUTATIVE-RELATED"/>
    <property type="match status" value="1"/>
</dbReference>
<keyword evidence="5" id="KW-0808">Transferase</keyword>
<keyword evidence="4" id="KW-0328">Glycosyltransferase</keyword>
<evidence type="ECO:0000256" key="14">
    <source>
        <dbReference type="ARBA" id="ARBA00044770"/>
    </source>
</evidence>
<dbReference type="PANTHER" id="PTHR32282:SF33">
    <property type="entry name" value="PEPTIDOGLYCAN GLYCOSYLTRANSFERASE"/>
    <property type="match status" value="1"/>
</dbReference>
<comment type="subcellular location">
    <subcellularLocation>
        <location evidence="1">Membrane</location>
    </subcellularLocation>
</comment>
<dbReference type="Gene3D" id="3.40.710.10">
    <property type="entry name" value="DD-peptidase/beta-lactamase superfamily"/>
    <property type="match status" value="1"/>
</dbReference>
<evidence type="ECO:0000256" key="10">
    <source>
        <dbReference type="ARBA" id="ARBA00022989"/>
    </source>
</evidence>
<dbReference type="Gene3D" id="1.10.3810.10">
    <property type="entry name" value="Biosynthetic peptidoglycan transglycosylase-like"/>
    <property type="match status" value="1"/>
</dbReference>
<evidence type="ECO:0000256" key="2">
    <source>
        <dbReference type="ARBA" id="ARBA00022645"/>
    </source>
</evidence>
<dbReference type="InterPro" id="IPR023346">
    <property type="entry name" value="Lysozyme-like_dom_sf"/>
</dbReference>
<organism evidence="19">
    <name type="scientific">marine metagenome</name>
    <dbReference type="NCBI Taxonomy" id="408172"/>
    <lineage>
        <taxon>unclassified sequences</taxon>
        <taxon>metagenomes</taxon>
        <taxon>ecological metagenomes</taxon>
    </lineage>
</organism>
<dbReference type="GO" id="GO:0071555">
    <property type="term" value="P:cell wall organization"/>
    <property type="evidence" value="ECO:0007669"/>
    <property type="project" value="UniProtKB-KW"/>
</dbReference>
<dbReference type="GO" id="GO:0016020">
    <property type="term" value="C:membrane"/>
    <property type="evidence" value="ECO:0007669"/>
    <property type="project" value="UniProtKB-SubCell"/>
</dbReference>
<dbReference type="EMBL" id="UINC01000162">
    <property type="protein sequence ID" value="SUZ50280.1"/>
    <property type="molecule type" value="Genomic_DNA"/>
</dbReference>
<name>A0A381N6L8_9ZZZZ</name>
<evidence type="ECO:0000256" key="11">
    <source>
        <dbReference type="ARBA" id="ARBA00023136"/>
    </source>
</evidence>
<dbReference type="GO" id="GO:0030288">
    <property type="term" value="C:outer membrane-bounded periplasmic space"/>
    <property type="evidence" value="ECO:0007669"/>
    <property type="project" value="TreeGrafter"/>
</dbReference>
<dbReference type="GO" id="GO:0008360">
    <property type="term" value="P:regulation of cell shape"/>
    <property type="evidence" value="ECO:0007669"/>
    <property type="project" value="UniProtKB-KW"/>
</dbReference>
<dbReference type="NCBIfam" id="TIGR02074">
    <property type="entry name" value="PBP_1a_fam"/>
    <property type="match status" value="1"/>
</dbReference>
<keyword evidence="7" id="KW-0378">Hydrolase</keyword>
<keyword evidence="3" id="KW-0645">Protease</keyword>
<dbReference type="SUPFAM" id="SSF56601">
    <property type="entry name" value="beta-lactamase/transpeptidase-like"/>
    <property type="match status" value="1"/>
</dbReference>
<keyword evidence="11 16" id="KW-0472">Membrane</keyword>
<evidence type="ECO:0000256" key="4">
    <source>
        <dbReference type="ARBA" id="ARBA00022676"/>
    </source>
</evidence>
<dbReference type="InterPro" id="IPR036950">
    <property type="entry name" value="PBP_transglycosylase"/>
</dbReference>
<dbReference type="InterPro" id="IPR001264">
    <property type="entry name" value="Glyco_trans_51"/>
</dbReference>
<evidence type="ECO:0000313" key="19">
    <source>
        <dbReference type="EMBL" id="SUZ50280.1"/>
    </source>
</evidence>
<sequence>MTFKLSISDWKKYLKSASILVLVGAIVIFGYIFYLSQDLPSLDQLENYDPDLVTRIYSADGEILDELYLEKRIFIGLDQIPNNVKNALISSEDRRFYDHWGISMRDVFRAIVINLFSFSYKQGFSSLTQQLARTLYDTIGFKKTIVRKIKEMITAIQIERTYTKNEILEMYLNNVHFGHGTYGVQAASKRYFGKSASSLTLGESAMLVGILPAPARYSPVRHPERAHYKRNVVLRVMRDQSFITKDIYSEARVIESENIIKTQAKGKAPYFTEYIRRTMEKEDDNLGVNIYRDGLKIYTTLDTRLQDLAEEALMQSIKQNQDKLNKRLFNDEEEFSQLAYLGIFPEDTVKMMMEGDTSIYEDLRNKLLVQGAFVALDPTSGAILAMVGGRPDYHDQYNRAVQAQRQPGSVFKPFVYTTAIDNGYPVTKQLLNQPLVLRVLNSEGEWEKWMPRNYDGTTSGLTTLREGIRKSINLIAIRVVKELVPAEEVKATAERMGITTNIRAVDAISLGTSEVYLLDIVNAYSSFTNKGVLNQPFGITLVEDRYGNIIKEYYPIREEVLREESAYIMTNLLQTVLDAGTGGSARWRFDFYHPAAGKTGTTQNWTDAWFVGFSRQLAAGVWVGVDDPRVSLGEGQDGSRAALPAWARFMKSAHDTLGLKRVEFERPDGVIDMKICSTTKDKPTNLCQLETEIFIRGTEPSQLCKVHRRN</sequence>
<evidence type="ECO:0000256" key="9">
    <source>
        <dbReference type="ARBA" id="ARBA00022984"/>
    </source>
</evidence>
<keyword evidence="10 16" id="KW-1133">Transmembrane helix</keyword>
<evidence type="ECO:0000256" key="1">
    <source>
        <dbReference type="ARBA" id="ARBA00004370"/>
    </source>
</evidence>
<feature type="domain" description="Penicillin-binding protein transpeptidase" evidence="17">
    <location>
        <begin position="371"/>
        <end position="622"/>
    </location>
</feature>
<keyword evidence="13" id="KW-0961">Cell wall biogenesis/degradation</keyword>
<evidence type="ECO:0000256" key="6">
    <source>
        <dbReference type="ARBA" id="ARBA00022692"/>
    </source>
</evidence>
<keyword evidence="8" id="KW-0133">Cell shape</keyword>
<evidence type="ECO:0000256" key="12">
    <source>
        <dbReference type="ARBA" id="ARBA00023268"/>
    </source>
</evidence>
<evidence type="ECO:0000256" key="7">
    <source>
        <dbReference type="ARBA" id="ARBA00022801"/>
    </source>
</evidence>
<evidence type="ECO:0000256" key="16">
    <source>
        <dbReference type="SAM" id="Phobius"/>
    </source>
</evidence>
<evidence type="ECO:0000256" key="13">
    <source>
        <dbReference type="ARBA" id="ARBA00023316"/>
    </source>
</evidence>
<dbReference type="GO" id="GO:0009252">
    <property type="term" value="P:peptidoglycan biosynthetic process"/>
    <property type="evidence" value="ECO:0007669"/>
    <property type="project" value="UniProtKB-KW"/>
</dbReference>
<dbReference type="GO" id="GO:0006508">
    <property type="term" value="P:proteolysis"/>
    <property type="evidence" value="ECO:0007669"/>
    <property type="project" value="UniProtKB-KW"/>
</dbReference>
<evidence type="ECO:0000256" key="15">
    <source>
        <dbReference type="ARBA" id="ARBA00049902"/>
    </source>
</evidence>
<evidence type="ECO:0000256" key="8">
    <source>
        <dbReference type="ARBA" id="ARBA00022960"/>
    </source>
</evidence>
<dbReference type="GO" id="GO:0008658">
    <property type="term" value="F:penicillin binding"/>
    <property type="evidence" value="ECO:0007669"/>
    <property type="project" value="InterPro"/>
</dbReference>
<accession>A0A381N6L8</accession>
<dbReference type="FunFam" id="1.10.3810.10:FF:000003">
    <property type="entry name" value="Penicillin-binding protein 1a"/>
    <property type="match status" value="1"/>
</dbReference>
<gene>
    <name evidence="19" type="ORF">METZ01_LOCUS3134</name>
</gene>
<evidence type="ECO:0000256" key="3">
    <source>
        <dbReference type="ARBA" id="ARBA00022670"/>
    </source>
</evidence>
<dbReference type="Pfam" id="PF00905">
    <property type="entry name" value="Transpeptidase"/>
    <property type="match status" value="1"/>
</dbReference>
<feature type="transmembrane region" description="Helical" evidence="16">
    <location>
        <begin position="12"/>
        <end position="34"/>
    </location>
</feature>
<evidence type="ECO:0000259" key="18">
    <source>
        <dbReference type="Pfam" id="PF00912"/>
    </source>
</evidence>